<evidence type="ECO:0000256" key="5">
    <source>
        <dbReference type="ARBA" id="ARBA00022692"/>
    </source>
</evidence>
<keyword evidence="4" id="KW-1003">Cell membrane</keyword>
<keyword evidence="5 8" id="KW-0812">Transmembrane</keyword>
<dbReference type="GO" id="GO:0005886">
    <property type="term" value="C:plasma membrane"/>
    <property type="evidence" value="ECO:0007669"/>
    <property type="project" value="UniProtKB-SubCell"/>
</dbReference>
<feature type="transmembrane region" description="Helical" evidence="8">
    <location>
        <begin position="96"/>
        <end position="116"/>
    </location>
</feature>
<keyword evidence="6 8" id="KW-1133">Transmembrane helix</keyword>
<dbReference type="EMBL" id="CAFBMM010000143">
    <property type="protein sequence ID" value="CAB4920329.1"/>
    <property type="molecule type" value="Genomic_DNA"/>
</dbReference>
<protein>
    <submittedName>
        <fullName evidence="10">Unannotated protein</fullName>
    </submittedName>
</protein>
<evidence type="ECO:0000256" key="2">
    <source>
        <dbReference type="ARBA" id="ARBA00007069"/>
    </source>
</evidence>
<evidence type="ECO:0000256" key="1">
    <source>
        <dbReference type="ARBA" id="ARBA00004651"/>
    </source>
</evidence>
<dbReference type="Pfam" id="PF00528">
    <property type="entry name" value="BPD_transp_1"/>
    <property type="match status" value="1"/>
</dbReference>
<dbReference type="Gene3D" id="1.10.3720.10">
    <property type="entry name" value="MetI-like"/>
    <property type="match status" value="1"/>
</dbReference>
<dbReference type="PANTHER" id="PTHR43848:SF2">
    <property type="entry name" value="PUTRESCINE TRANSPORT SYSTEM PERMEASE PROTEIN POTI"/>
    <property type="match status" value="1"/>
</dbReference>
<organism evidence="10">
    <name type="scientific">freshwater metagenome</name>
    <dbReference type="NCBI Taxonomy" id="449393"/>
    <lineage>
        <taxon>unclassified sequences</taxon>
        <taxon>metagenomes</taxon>
        <taxon>ecological metagenomes</taxon>
    </lineage>
</organism>
<evidence type="ECO:0000256" key="7">
    <source>
        <dbReference type="ARBA" id="ARBA00023136"/>
    </source>
</evidence>
<keyword evidence="7 8" id="KW-0472">Membrane</keyword>
<reference evidence="10" key="1">
    <citation type="submission" date="2020-05" db="EMBL/GenBank/DDBJ databases">
        <authorList>
            <person name="Chiriac C."/>
            <person name="Salcher M."/>
            <person name="Ghai R."/>
            <person name="Kavagutti S V."/>
        </authorList>
    </citation>
    <scope>NUCLEOTIDE SEQUENCE</scope>
</reference>
<comment type="subcellular location">
    <subcellularLocation>
        <location evidence="1">Cell membrane</location>
        <topology evidence="1">Multi-pass membrane protein</topology>
    </subcellularLocation>
</comment>
<gene>
    <name evidence="10" type="ORF">UFOPK2683_00971</name>
    <name evidence="11" type="ORF">UFOPK3605_01623</name>
    <name evidence="12" type="ORF">UFOPK4121_01625</name>
</gene>
<evidence type="ECO:0000256" key="3">
    <source>
        <dbReference type="ARBA" id="ARBA00022448"/>
    </source>
</evidence>
<feature type="transmembrane region" description="Helical" evidence="8">
    <location>
        <begin position="35"/>
        <end position="58"/>
    </location>
</feature>
<dbReference type="InterPro" id="IPR000515">
    <property type="entry name" value="MetI-like"/>
</dbReference>
<feature type="transmembrane region" description="Helical" evidence="8">
    <location>
        <begin position="206"/>
        <end position="224"/>
    </location>
</feature>
<feature type="transmembrane region" description="Helical" evidence="8">
    <location>
        <begin position="230"/>
        <end position="249"/>
    </location>
</feature>
<accession>A0A6J6RT99</accession>
<dbReference type="EMBL" id="CAFBPQ010000090">
    <property type="protein sequence ID" value="CAB5033356.1"/>
    <property type="molecule type" value="Genomic_DNA"/>
</dbReference>
<dbReference type="SUPFAM" id="SSF161098">
    <property type="entry name" value="MetI-like"/>
    <property type="match status" value="1"/>
</dbReference>
<name>A0A6J6RT99_9ZZZZ</name>
<evidence type="ECO:0000256" key="6">
    <source>
        <dbReference type="ARBA" id="ARBA00022989"/>
    </source>
</evidence>
<feature type="transmembrane region" description="Helical" evidence="8">
    <location>
        <begin position="128"/>
        <end position="151"/>
    </location>
</feature>
<dbReference type="AlphaFoldDB" id="A0A6J6RT99"/>
<dbReference type="EMBL" id="CAEZYK010000051">
    <property type="protein sequence ID" value="CAB4725823.1"/>
    <property type="molecule type" value="Genomic_DNA"/>
</dbReference>
<evidence type="ECO:0000313" key="12">
    <source>
        <dbReference type="EMBL" id="CAB5033356.1"/>
    </source>
</evidence>
<dbReference type="CDD" id="cd06261">
    <property type="entry name" value="TM_PBP2"/>
    <property type="match status" value="1"/>
</dbReference>
<evidence type="ECO:0000313" key="10">
    <source>
        <dbReference type="EMBL" id="CAB4725823.1"/>
    </source>
</evidence>
<evidence type="ECO:0000256" key="8">
    <source>
        <dbReference type="SAM" id="Phobius"/>
    </source>
</evidence>
<feature type="transmembrane region" description="Helical" evidence="8">
    <location>
        <begin position="261"/>
        <end position="281"/>
    </location>
</feature>
<comment type="similarity">
    <text evidence="2">Belongs to the binding-protein-dependent transport system permease family. CysTW subfamily.</text>
</comment>
<dbReference type="PANTHER" id="PTHR43848">
    <property type="entry name" value="PUTRESCINE TRANSPORT SYSTEM PERMEASE PROTEIN POTI"/>
    <property type="match status" value="1"/>
</dbReference>
<evidence type="ECO:0000313" key="11">
    <source>
        <dbReference type="EMBL" id="CAB4920329.1"/>
    </source>
</evidence>
<keyword evidence="3" id="KW-0813">Transport</keyword>
<proteinExistence type="inferred from homology"/>
<feature type="domain" description="ABC transmembrane type-1" evidence="9">
    <location>
        <begin position="90"/>
        <end position="280"/>
    </location>
</feature>
<dbReference type="GO" id="GO:0055085">
    <property type="term" value="P:transmembrane transport"/>
    <property type="evidence" value="ECO:0007669"/>
    <property type="project" value="InterPro"/>
</dbReference>
<sequence>MTATVAPPVSPTIDPPPIERTFPPPWLRKVGTISLNVYAGLGLLYLFIPIFVIVIFSFNQPKGRFNIVWQEFTLANWKDPFAIPELVDAFKLSLEIAAISTGVALVFGGLIALALTRYRFRGNAFVNLFLVLPLTTPEIVLGASLASLFIAQGTDRGFLTILIAHVMFCVSFVALTVKARLRGFDWSLEDAAMDLGAGPMRTFTKVTFPLMIPGLLAAAMLSFALSLDDFIITLFNAGTEVTFPLYIFGVRQRAIPPQINVLATTVLVASVALLIIGTVAGRMRERSRTSPH</sequence>
<dbReference type="PROSITE" id="PS50928">
    <property type="entry name" value="ABC_TM1"/>
    <property type="match status" value="1"/>
</dbReference>
<evidence type="ECO:0000259" key="9">
    <source>
        <dbReference type="PROSITE" id="PS50928"/>
    </source>
</evidence>
<feature type="transmembrane region" description="Helical" evidence="8">
    <location>
        <begin position="157"/>
        <end position="177"/>
    </location>
</feature>
<dbReference type="InterPro" id="IPR051789">
    <property type="entry name" value="Bact_Polyamine_Transport"/>
</dbReference>
<dbReference type="InterPro" id="IPR035906">
    <property type="entry name" value="MetI-like_sf"/>
</dbReference>
<evidence type="ECO:0000256" key="4">
    <source>
        <dbReference type="ARBA" id="ARBA00022475"/>
    </source>
</evidence>